<accession>A0ABS6K1G5</accession>
<gene>
    <name evidence="1" type="ORF">KTH90_00630</name>
</gene>
<sequence length="338" mass="39854">MERKYIFEAGLDVFTSFKTIVPVENLMELSKFDEHLYHIYGILSYNRIYFRKEKTKVISNGIQVTLFTVEDGNEVNYDLPLWEIFPGVDYRKVKLTLTFPYTFIAVKIEDEDFLSSHPEIVNPEIEVHAQHLFSLFAETLVHKQEFKVLYIGQAYGKNGSRTAFDRLASHSTLQSILTDYQTKNPNKYIYILLLEFTPNLSMSFDGLTKRYTKSEEESDQHMEEVLCDLPRGEQIINITEAALIHYFKPEYNVTFIENFPNVYHKGYKQYFDLDYNSLTVELDMEFDHAPTIQLYSKTNRINSSFDFIRYKLYNDIERLSMYEIFEKKDRGLAIKGSI</sequence>
<organism evidence="1 2">
    <name type="scientific">Diplocloster modestus</name>
    <dbReference type="NCBI Taxonomy" id="2850322"/>
    <lineage>
        <taxon>Bacteria</taxon>
        <taxon>Bacillati</taxon>
        <taxon>Bacillota</taxon>
        <taxon>Clostridia</taxon>
        <taxon>Lachnospirales</taxon>
        <taxon>Lachnospiraceae</taxon>
        <taxon>Diplocloster</taxon>
    </lineage>
</organism>
<protein>
    <submittedName>
        <fullName evidence="1">Uncharacterized protein</fullName>
    </submittedName>
</protein>
<evidence type="ECO:0000313" key="1">
    <source>
        <dbReference type="EMBL" id="MBU9724510.1"/>
    </source>
</evidence>
<reference evidence="1 2" key="1">
    <citation type="submission" date="2021-06" db="EMBL/GenBank/DDBJ databases">
        <title>Description of novel taxa of the family Lachnospiraceae.</title>
        <authorList>
            <person name="Chaplin A.V."/>
            <person name="Sokolova S.R."/>
            <person name="Pikina A.P."/>
            <person name="Korzhanova M."/>
            <person name="Belova V."/>
            <person name="Korostin D."/>
            <person name="Efimov B.A."/>
        </authorList>
    </citation>
    <scope>NUCLEOTIDE SEQUENCE [LARGE SCALE GENOMIC DNA]</scope>
    <source>
        <strain evidence="1 2">ASD4241</strain>
    </source>
</reference>
<dbReference type="EMBL" id="JAHQCX010000001">
    <property type="protein sequence ID" value="MBU9724510.1"/>
    <property type="molecule type" value="Genomic_DNA"/>
</dbReference>
<name>A0ABS6K1G5_9FIRM</name>
<dbReference type="Proteomes" id="UP001314681">
    <property type="component" value="Unassembled WGS sequence"/>
</dbReference>
<comment type="caution">
    <text evidence="1">The sequence shown here is derived from an EMBL/GenBank/DDBJ whole genome shotgun (WGS) entry which is preliminary data.</text>
</comment>
<keyword evidence="2" id="KW-1185">Reference proteome</keyword>
<dbReference type="RefSeq" id="WP_238726079.1">
    <property type="nucleotide sequence ID" value="NZ_JAHQCX010000001.1"/>
</dbReference>
<proteinExistence type="predicted"/>
<evidence type="ECO:0000313" key="2">
    <source>
        <dbReference type="Proteomes" id="UP001314681"/>
    </source>
</evidence>